<dbReference type="EMBL" id="CP034248">
    <property type="protein sequence ID" value="AZK45242.1"/>
    <property type="molecule type" value="Genomic_DNA"/>
</dbReference>
<dbReference type="AlphaFoldDB" id="A0A3Q8S903"/>
<evidence type="ECO:0000313" key="1">
    <source>
        <dbReference type="EMBL" id="AZK45242.1"/>
    </source>
</evidence>
<keyword evidence="2" id="KW-1185">Reference proteome</keyword>
<dbReference type="OrthoDB" id="2679013at2"/>
<name>A0A3Q8S903_9BACL</name>
<dbReference type="RefSeq" id="WP_125081361.1">
    <property type="nucleotide sequence ID" value="NZ_CP034248.1"/>
</dbReference>
<protein>
    <submittedName>
        <fullName evidence="1">Uncharacterized protein</fullName>
    </submittedName>
</protein>
<organism evidence="1 2">
    <name type="scientific">Paenibacillus lentus</name>
    <dbReference type="NCBI Taxonomy" id="1338368"/>
    <lineage>
        <taxon>Bacteria</taxon>
        <taxon>Bacillati</taxon>
        <taxon>Bacillota</taxon>
        <taxon>Bacilli</taxon>
        <taxon>Bacillales</taxon>
        <taxon>Paenibacillaceae</taxon>
        <taxon>Paenibacillus</taxon>
    </lineage>
</organism>
<sequence length="276" mass="30744">MALRSNRILRWIILFIVGVFIQSYIAPPPPAAAAMEFTDSVKASLEKTAEAVGGKAKTRLIKQYSDLADLQKKINAQDTKTTSLRLSNETQLNKVRKQITNLDADKILKLDNQAKAARSKLQPLLDLHSSLNKQAAAVKALKDKSLYKALKQKADAMKPAINLARLHIRNRNAELKTAKSERTRKTKEIRAVLSQIDAIKIKLKAERSAISSKNKSISTEWKNFKTALKNKDAGRAEDTLNRLGNLSKQILTHKQNMYGLEAQISAIIKKASARLP</sequence>
<gene>
    <name evidence="1" type="ORF">EIM92_02685</name>
</gene>
<dbReference type="Proteomes" id="UP000273145">
    <property type="component" value="Chromosome"/>
</dbReference>
<proteinExistence type="predicted"/>
<accession>A0A3Q8S903</accession>
<reference evidence="1 2" key="1">
    <citation type="submission" date="2018-11" db="EMBL/GenBank/DDBJ databases">
        <title>Genome sequencing of Paenibacillus lentus DSM25539(T).</title>
        <authorList>
            <person name="Kook J.-K."/>
            <person name="Park S.-N."/>
            <person name="Lim Y.K."/>
        </authorList>
    </citation>
    <scope>NUCLEOTIDE SEQUENCE [LARGE SCALE GENOMIC DNA]</scope>
    <source>
        <strain evidence="1 2">DSM 25539</strain>
    </source>
</reference>
<evidence type="ECO:0000313" key="2">
    <source>
        <dbReference type="Proteomes" id="UP000273145"/>
    </source>
</evidence>
<dbReference type="KEGG" id="plen:EIM92_02685"/>